<keyword evidence="2" id="KW-1185">Reference proteome</keyword>
<dbReference type="AlphaFoldDB" id="A0A5N5QU51"/>
<reference evidence="1 2" key="1">
    <citation type="journal article" date="2019" name="Fungal Biol. Biotechnol.">
        <title>Draft genome sequence of fastidious pathogen Ceratobasidium theobromae, which causes vascular-streak dieback in Theobroma cacao.</title>
        <authorList>
            <person name="Ali S.S."/>
            <person name="Asman A."/>
            <person name="Shao J."/>
            <person name="Firmansyah A.P."/>
            <person name="Susilo A.W."/>
            <person name="Rosmana A."/>
            <person name="McMahon P."/>
            <person name="Junaid M."/>
            <person name="Guest D."/>
            <person name="Kheng T.Y."/>
            <person name="Meinhardt L.W."/>
            <person name="Bailey B.A."/>
        </authorList>
    </citation>
    <scope>NUCLEOTIDE SEQUENCE [LARGE SCALE GENOMIC DNA]</scope>
    <source>
        <strain evidence="1 2">CT2</strain>
    </source>
</reference>
<accession>A0A5N5QU51</accession>
<dbReference type="Proteomes" id="UP000383932">
    <property type="component" value="Unassembled WGS sequence"/>
</dbReference>
<proteinExistence type="predicted"/>
<name>A0A5N5QU51_9AGAM</name>
<comment type="caution">
    <text evidence="1">The sequence shown here is derived from an EMBL/GenBank/DDBJ whole genome shotgun (WGS) entry which is preliminary data.</text>
</comment>
<evidence type="ECO:0000313" key="2">
    <source>
        <dbReference type="Proteomes" id="UP000383932"/>
    </source>
</evidence>
<protein>
    <submittedName>
        <fullName evidence="1">Uncharacterized protein</fullName>
    </submittedName>
</protein>
<dbReference type="EMBL" id="SSOP01000011">
    <property type="protein sequence ID" value="KAB5595188.1"/>
    <property type="molecule type" value="Genomic_DNA"/>
</dbReference>
<sequence length="228" mass="25142">MSKALRVVLGPTNSNAVRRRSITEAAVLVAKSATRFVNLSGLRGSVDVVRGTVQALQLEVFEAPGQNDARAQELIGRAEDVVGSIVPLAENISLNVSDEDSETANYLVKVQMFIDGLERMHSRLEDIKDGKSSIKLACRKDVNRRVVENRFITTTHSNAVRRRRPIKVAAALVAKSATNLVNLPGLRGLEARWTEYKELSKFYSPTFFRRAPGKNGASARELIVVWGK</sequence>
<evidence type="ECO:0000313" key="1">
    <source>
        <dbReference type="EMBL" id="KAB5595188.1"/>
    </source>
</evidence>
<gene>
    <name evidence="1" type="ORF">CTheo_1266</name>
</gene>
<dbReference type="OrthoDB" id="3241510at2759"/>
<organism evidence="1 2">
    <name type="scientific">Ceratobasidium theobromae</name>
    <dbReference type="NCBI Taxonomy" id="1582974"/>
    <lineage>
        <taxon>Eukaryota</taxon>
        <taxon>Fungi</taxon>
        <taxon>Dikarya</taxon>
        <taxon>Basidiomycota</taxon>
        <taxon>Agaricomycotina</taxon>
        <taxon>Agaricomycetes</taxon>
        <taxon>Cantharellales</taxon>
        <taxon>Ceratobasidiaceae</taxon>
        <taxon>Ceratobasidium</taxon>
    </lineage>
</organism>